<feature type="chain" id="PRO_5038737860" description="DUF4382 domain-containing protein" evidence="1">
    <location>
        <begin position="26"/>
        <end position="567"/>
    </location>
</feature>
<evidence type="ECO:0000256" key="1">
    <source>
        <dbReference type="SAM" id="SignalP"/>
    </source>
</evidence>
<dbReference type="EMBL" id="JADIMZ010000088">
    <property type="protein sequence ID" value="MBO8432785.1"/>
    <property type="molecule type" value="Genomic_DNA"/>
</dbReference>
<reference evidence="2" key="1">
    <citation type="submission" date="2020-10" db="EMBL/GenBank/DDBJ databases">
        <authorList>
            <person name="Gilroy R."/>
        </authorList>
    </citation>
    <scope>NUCLEOTIDE SEQUENCE</scope>
    <source>
        <strain evidence="2">2889</strain>
    </source>
</reference>
<accession>A0A9D9GZG9</accession>
<organism evidence="2 3">
    <name type="scientific">Candidatus Pullibacteroides excrementavium</name>
    <dbReference type="NCBI Taxonomy" id="2840905"/>
    <lineage>
        <taxon>Bacteria</taxon>
        <taxon>Pseudomonadati</taxon>
        <taxon>Bacteroidota</taxon>
        <taxon>Bacteroidia</taxon>
        <taxon>Bacteroidales</taxon>
        <taxon>Candidatus Pullibacteroides</taxon>
    </lineage>
</organism>
<evidence type="ECO:0008006" key="4">
    <source>
        <dbReference type="Google" id="ProtNLM"/>
    </source>
</evidence>
<dbReference type="AlphaFoldDB" id="A0A9D9GZG9"/>
<reference evidence="2" key="2">
    <citation type="journal article" date="2021" name="PeerJ">
        <title>Extensive microbial diversity within the chicken gut microbiome revealed by metagenomics and culture.</title>
        <authorList>
            <person name="Gilroy R."/>
            <person name="Ravi A."/>
            <person name="Getino M."/>
            <person name="Pursley I."/>
            <person name="Horton D.L."/>
            <person name="Alikhan N.F."/>
            <person name="Baker D."/>
            <person name="Gharbi K."/>
            <person name="Hall N."/>
            <person name="Watson M."/>
            <person name="Adriaenssens E.M."/>
            <person name="Foster-Nyarko E."/>
            <person name="Jarju S."/>
            <person name="Secka A."/>
            <person name="Antonio M."/>
            <person name="Oren A."/>
            <person name="Chaudhuri R.R."/>
            <person name="La Ragione R."/>
            <person name="Hildebrand F."/>
            <person name="Pallen M.J."/>
        </authorList>
    </citation>
    <scope>NUCLEOTIDE SEQUENCE</scope>
    <source>
        <strain evidence="2">2889</strain>
    </source>
</reference>
<name>A0A9D9GZG9_9BACT</name>
<proteinExistence type="predicted"/>
<protein>
    <recommendedName>
        <fullName evidence="4">DUF4382 domain-containing protein</fullName>
    </recommendedName>
</protein>
<dbReference type="Proteomes" id="UP000823612">
    <property type="component" value="Unassembled WGS sequence"/>
</dbReference>
<sequence length="567" mass="62440">MKRKTWYACAGGLLCALGLSFLSCTDEQYDLRDGVDLELMVGGDSLYLPLGSTENFTIKSLLGSDSELSELLRVREDGVYVLAPELNETRMQVETIGPESLQIEDVVSDTVIAVNPQAKSALPAQMDMNLDFLFTDIPESIKDLDFMSFSNQTFFEFQLKFPNLPEGFDVAQFKPEMEVTLPDIFVFPAGSMEENRFHITEFNTADGYTASWPLSELLLSEVSIVNQSMRFLASVSVDGVVDMESTAGLEALQMEVVCAVRQIDPYQVRGVFNPQIEAMSMEASFGAVPEALRADATCLDFADPYLLLTIKNPLEFLLSTDVDLVPVMDGVRQEEMTQIVSTDIQPMSLQTAEGERFYIGANTGNTPSGYSFVEADVAGLLRHLPDMLLADIQVVTDTTKFYTYTFGNDYEVVAQIEPEIPLVFGDSLYVSFGDTIGDLPEGLSGNIADGELVIYGEMHNTYPLTFAIDIQALDKENRLLPLQTDGEQVVHAGQVGQEEVSTLEFRFSDPEGILAESPIAAFKIECKALTTVEDGGGSVYETSYFRADLKLKKTGGIKVDLNSDKDE</sequence>
<comment type="caution">
    <text evidence="2">The sequence shown here is derived from an EMBL/GenBank/DDBJ whole genome shotgun (WGS) entry which is preliminary data.</text>
</comment>
<evidence type="ECO:0000313" key="2">
    <source>
        <dbReference type="EMBL" id="MBO8432785.1"/>
    </source>
</evidence>
<evidence type="ECO:0000313" key="3">
    <source>
        <dbReference type="Proteomes" id="UP000823612"/>
    </source>
</evidence>
<feature type="signal peptide" evidence="1">
    <location>
        <begin position="1"/>
        <end position="25"/>
    </location>
</feature>
<keyword evidence="1" id="KW-0732">Signal</keyword>
<dbReference type="PROSITE" id="PS51257">
    <property type="entry name" value="PROKAR_LIPOPROTEIN"/>
    <property type="match status" value="1"/>
</dbReference>
<gene>
    <name evidence="2" type="ORF">IAB08_05780</name>
</gene>